<reference evidence="3" key="1">
    <citation type="submission" date="2021-02" db="EMBL/GenBank/DDBJ databases">
        <authorList>
            <person name="Nowell W R."/>
        </authorList>
    </citation>
    <scope>NUCLEOTIDE SEQUENCE</scope>
</reference>
<name>A0A813RQ93_9BILA</name>
<dbReference type="AlphaFoldDB" id="A0A813RQ93"/>
<comment type="caution">
    <text evidence="3">The sequence shown here is derived from an EMBL/GenBank/DDBJ whole genome shotgun (WGS) entry which is preliminary data.</text>
</comment>
<dbReference type="InterPro" id="IPR000010">
    <property type="entry name" value="Cystatin_dom"/>
</dbReference>
<proteinExistence type="predicted"/>
<dbReference type="PROSITE" id="PS00287">
    <property type="entry name" value="CYSTATIN"/>
    <property type="match status" value="1"/>
</dbReference>
<evidence type="ECO:0000259" key="2">
    <source>
        <dbReference type="Pfam" id="PF00031"/>
    </source>
</evidence>
<dbReference type="Gene3D" id="3.10.450.10">
    <property type="match status" value="1"/>
</dbReference>
<feature type="chain" id="PRO_5032672702" description="Cystatin domain-containing protein" evidence="1">
    <location>
        <begin position="18"/>
        <end position="116"/>
    </location>
</feature>
<feature type="domain" description="Cystatin" evidence="2">
    <location>
        <begin position="35"/>
        <end position="110"/>
    </location>
</feature>
<dbReference type="Proteomes" id="UP000663860">
    <property type="component" value="Unassembled WGS sequence"/>
</dbReference>
<accession>A0A813RQ93</accession>
<evidence type="ECO:0000313" key="4">
    <source>
        <dbReference type="Proteomes" id="UP000663860"/>
    </source>
</evidence>
<gene>
    <name evidence="3" type="ORF">IZO911_LOCUS6098</name>
</gene>
<dbReference type="CDD" id="cd00042">
    <property type="entry name" value="CY"/>
    <property type="match status" value="1"/>
</dbReference>
<evidence type="ECO:0000256" key="1">
    <source>
        <dbReference type="SAM" id="SignalP"/>
    </source>
</evidence>
<evidence type="ECO:0000313" key="3">
    <source>
        <dbReference type="EMBL" id="CAF0785568.1"/>
    </source>
</evidence>
<organism evidence="3 4">
    <name type="scientific">Adineta steineri</name>
    <dbReference type="NCBI Taxonomy" id="433720"/>
    <lineage>
        <taxon>Eukaryota</taxon>
        <taxon>Metazoa</taxon>
        <taxon>Spiralia</taxon>
        <taxon>Gnathifera</taxon>
        <taxon>Rotifera</taxon>
        <taxon>Eurotatoria</taxon>
        <taxon>Bdelloidea</taxon>
        <taxon>Adinetida</taxon>
        <taxon>Adinetidae</taxon>
        <taxon>Adineta</taxon>
    </lineage>
</organism>
<dbReference type="SUPFAM" id="SSF54403">
    <property type="entry name" value="Cystatin/monellin"/>
    <property type="match status" value="1"/>
</dbReference>
<sequence length="116" mass="13005">MLLRLFILILGIGIVRFGDTCTKRKLGGWQSSNDDTLQTEMVTLAQQQLEATSDLSSQPIRVLSFQTQVVAGTNLRLLFIVNEQQQCTLQAFKPLPYTQLPTQITSFQCNNVTEQA</sequence>
<dbReference type="Pfam" id="PF00031">
    <property type="entry name" value="Cystatin"/>
    <property type="match status" value="1"/>
</dbReference>
<dbReference type="GO" id="GO:0004869">
    <property type="term" value="F:cysteine-type endopeptidase inhibitor activity"/>
    <property type="evidence" value="ECO:0007669"/>
    <property type="project" value="InterPro"/>
</dbReference>
<dbReference type="InterPro" id="IPR018073">
    <property type="entry name" value="Prot_inh_cystat_CS"/>
</dbReference>
<feature type="signal peptide" evidence="1">
    <location>
        <begin position="1"/>
        <end position="17"/>
    </location>
</feature>
<dbReference type="EMBL" id="CAJNOE010000037">
    <property type="protein sequence ID" value="CAF0785568.1"/>
    <property type="molecule type" value="Genomic_DNA"/>
</dbReference>
<dbReference type="InterPro" id="IPR046350">
    <property type="entry name" value="Cystatin_sf"/>
</dbReference>
<keyword evidence="1" id="KW-0732">Signal</keyword>
<protein>
    <recommendedName>
        <fullName evidence="2">Cystatin domain-containing protein</fullName>
    </recommendedName>
</protein>